<evidence type="ECO:0000313" key="4">
    <source>
        <dbReference type="Proteomes" id="UP001219525"/>
    </source>
</evidence>
<name>A0AAD7E6U4_9AGAR</name>
<dbReference type="Pfam" id="PF12657">
    <property type="entry name" value="TFIIIC_delta"/>
    <property type="match status" value="1"/>
</dbReference>
<protein>
    <submittedName>
        <fullName evidence="3">Transcription factor IIIC subunit delta N-term-domain-containing protein</fullName>
    </submittedName>
</protein>
<proteinExistence type="predicted"/>
<dbReference type="AlphaFoldDB" id="A0AAD7E6U4"/>
<evidence type="ECO:0000259" key="2">
    <source>
        <dbReference type="Pfam" id="PF12660"/>
    </source>
</evidence>
<keyword evidence="4" id="KW-1185">Reference proteome</keyword>
<evidence type="ECO:0000259" key="1">
    <source>
        <dbReference type="Pfam" id="PF12657"/>
    </source>
</evidence>
<accession>A0AAD7E6U4</accession>
<dbReference type="EMBL" id="JARJCW010000001">
    <property type="protein sequence ID" value="KAJ7230497.1"/>
    <property type="molecule type" value="Genomic_DNA"/>
</dbReference>
<dbReference type="Proteomes" id="UP001219525">
    <property type="component" value="Unassembled WGS sequence"/>
</dbReference>
<dbReference type="InterPro" id="IPR024764">
    <property type="entry name" value="TFIIIC_Znf"/>
</dbReference>
<dbReference type="GO" id="GO:0000127">
    <property type="term" value="C:transcription factor TFIIIC complex"/>
    <property type="evidence" value="ECO:0007669"/>
    <property type="project" value="InterPro"/>
</dbReference>
<feature type="non-terminal residue" evidence="3">
    <location>
        <position position="1"/>
    </location>
</feature>
<dbReference type="Pfam" id="PF12660">
    <property type="entry name" value="zf-TFIIIC"/>
    <property type="match status" value="1"/>
</dbReference>
<dbReference type="InterPro" id="IPR024761">
    <property type="entry name" value="TFIIIC_delta_N"/>
</dbReference>
<dbReference type="GO" id="GO:0004402">
    <property type="term" value="F:histone acetyltransferase activity"/>
    <property type="evidence" value="ECO:0007669"/>
    <property type="project" value="InterPro"/>
</dbReference>
<feature type="domain" description="Transcription factor IIIC putative zinc-finger" evidence="2">
    <location>
        <begin position="669"/>
        <end position="770"/>
    </location>
</feature>
<reference evidence="3" key="1">
    <citation type="submission" date="2023-03" db="EMBL/GenBank/DDBJ databases">
        <title>Massive genome expansion in bonnet fungi (Mycena s.s.) driven by repeated elements and novel gene families across ecological guilds.</title>
        <authorList>
            <consortium name="Lawrence Berkeley National Laboratory"/>
            <person name="Harder C.B."/>
            <person name="Miyauchi S."/>
            <person name="Viragh M."/>
            <person name="Kuo A."/>
            <person name="Thoen E."/>
            <person name="Andreopoulos B."/>
            <person name="Lu D."/>
            <person name="Skrede I."/>
            <person name="Drula E."/>
            <person name="Henrissat B."/>
            <person name="Morin E."/>
            <person name="Kohler A."/>
            <person name="Barry K."/>
            <person name="LaButti K."/>
            <person name="Morin E."/>
            <person name="Salamov A."/>
            <person name="Lipzen A."/>
            <person name="Mereny Z."/>
            <person name="Hegedus B."/>
            <person name="Baldrian P."/>
            <person name="Stursova M."/>
            <person name="Weitz H."/>
            <person name="Taylor A."/>
            <person name="Grigoriev I.V."/>
            <person name="Nagy L.G."/>
            <person name="Martin F."/>
            <person name="Kauserud H."/>
        </authorList>
    </citation>
    <scope>NUCLEOTIDE SEQUENCE</scope>
    <source>
        <strain evidence="3">9144</strain>
    </source>
</reference>
<dbReference type="PANTHER" id="PTHR15496:SF2">
    <property type="entry name" value="GENERAL TRANSCRIPTION FACTOR 3C POLYPEPTIDE 4"/>
    <property type="match status" value="1"/>
</dbReference>
<dbReference type="SUPFAM" id="SSF69322">
    <property type="entry name" value="Tricorn protease domain 2"/>
    <property type="match status" value="1"/>
</dbReference>
<organism evidence="3 4">
    <name type="scientific">Mycena pura</name>
    <dbReference type="NCBI Taxonomy" id="153505"/>
    <lineage>
        <taxon>Eukaryota</taxon>
        <taxon>Fungi</taxon>
        <taxon>Dikarya</taxon>
        <taxon>Basidiomycota</taxon>
        <taxon>Agaricomycotina</taxon>
        <taxon>Agaricomycetes</taxon>
        <taxon>Agaricomycetidae</taxon>
        <taxon>Agaricales</taxon>
        <taxon>Marasmiineae</taxon>
        <taxon>Mycenaceae</taxon>
        <taxon>Mycena</taxon>
    </lineage>
</organism>
<feature type="domain" description="Transcription factor IIIC 90kDa subunit N-terminal" evidence="1">
    <location>
        <begin position="23"/>
        <end position="370"/>
    </location>
</feature>
<evidence type="ECO:0000313" key="3">
    <source>
        <dbReference type="EMBL" id="KAJ7230497.1"/>
    </source>
</evidence>
<dbReference type="PANTHER" id="PTHR15496">
    <property type="entry name" value="GENERAL TRANSCRIPTION FACTOR 3C POLYPEPTIDE 4 FAMILY"/>
    <property type="match status" value="1"/>
</dbReference>
<sequence length="774" mass="83677">PSIYSAFSIPSVTSRPSPSCLQWSADGQLFFLSKGSVYILASLCCTTQHAQSSHVRWFSTMLDFNPRDVHSWAAASQAWGALALGSLDVGLRAIACSPSNLTPNGACVAAILSTNMDLSLWHTVSNAVSGAWVKFCEVTPLVIQLATREPCSTAERTVRSQTVCLVWSPHADFNVVPAPSLNSSLLVTGMRAGTLMLVNLTLEHVVTVEVSDEWITHLAFSAWIPVKSGESEIELAYGTACGAVGLVRIIQTLCPVSSSSGFSPDYTIQTRVEKHDITVFQPTSTGITALSCILPLGQIVLVRATPGIVSLWSGAPSKLGWSGHRLIRLFTQELSVGSSSFQPVSGLHYAHGADALLVSLFDGSIHVIDSLTREPKLANVSQHPGDLTSGALSCLLRSAFARTERAKVSRLDVNRVSGLTPFDDSSVVLWVQESAQPSNFDYKYDVLHENTLVGKSYYSQLASAMLMFLAQTLLRDVRWSLTHKFPASGETPLHLLRPIFLRSLDLLELHPRVVEALLANSKTCPPAPEIPPWGGAADDPQLRAELRKSLKEHLFGCDVLLSLRLRLSLADFCWASLRHAADAAQRGEYNTVAHHLLQIVSAITVRILSRHLSAVVGCLQDCDIPFVARIAMQAAAPGTPPVLRADGAALLEKLSAAFSLEAGEFERLATKETCPACGLDIYLDGGSEATCPNGHSWGRCAATTFILSTPMLRTCTGCKRKVLLPPSSCRRGADSDSSARTTWLPRPARSWVVEEFLEAVSRCLFCGNNFCSIF</sequence>
<comment type="caution">
    <text evidence="3">The sequence shown here is derived from an EMBL/GenBank/DDBJ whole genome shotgun (WGS) entry which is preliminary data.</text>
</comment>
<dbReference type="GO" id="GO:0006384">
    <property type="term" value="P:transcription initiation at RNA polymerase III promoter"/>
    <property type="evidence" value="ECO:0007669"/>
    <property type="project" value="InterPro"/>
</dbReference>
<gene>
    <name evidence="3" type="ORF">GGX14DRAFT_583527</name>
</gene>
<dbReference type="InterPro" id="IPR044230">
    <property type="entry name" value="GTF3C4"/>
</dbReference>